<gene>
    <name evidence="2" type="ORF">OQ252_02485</name>
</gene>
<dbReference type="Proteomes" id="UP001526446">
    <property type="component" value="Unassembled WGS sequence"/>
</dbReference>
<sequence>MTGLQPVFVHGWGFGPEVWRPVLEALEQPSSTLLDLGYFGAPQAETQAQHHALMKSGRPVLLVGHSFGFLWGLSQGAWPEGSHFLGINAFGRFSAGDTFVQGVAPRVLSRMQAGLQRDAGQVVNSFRARCGAEPAAAHDLCVPALADGLNGLMTLDARPVLAHLAGNVRILAGEQDPIVSPDMTRASLPAGVPVEWQGEGGHMLPLTHPHICAGAVRRMMSETMEKP</sequence>
<name>A0ABT3Q4Q0_9PROT</name>
<accession>A0ABT3Q4Q0</accession>
<keyword evidence="3" id="KW-1185">Reference proteome</keyword>
<evidence type="ECO:0000313" key="2">
    <source>
        <dbReference type="EMBL" id="MCX2560275.1"/>
    </source>
</evidence>
<evidence type="ECO:0000313" key="3">
    <source>
        <dbReference type="Proteomes" id="UP001526446"/>
    </source>
</evidence>
<dbReference type="EMBL" id="JAPIUX010000001">
    <property type="protein sequence ID" value="MCX2560275.1"/>
    <property type="molecule type" value="Genomic_DNA"/>
</dbReference>
<proteinExistence type="predicted"/>
<dbReference type="RefSeq" id="WP_242007149.1">
    <property type="nucleotide sequence ID" value="NZ_JAPIUX010000001.1"/>
</dbReference>
<dbReference type="InterPro" id="IPR000073">
    <property type="entry name" value="AB_hydrolase_1"/>
</dbReference>
<reference evidence="2 3" key="1">
    <citation type="submission" date="2022-11" db="EMBL/GenBank/DDBJ databases">
        <title>Genome sequencing of Acetobacter type strain.</title>
        <authorList>
            <person name="Heo J."/>
            <person name="Lee D."/>
            <person name="Han B.-H."/>
            <person name="Hong S.-B."/>
            <person name="Kwon S.-W."/>
        </authorList>
    </citation>
    <scope>NUCLEOTIDE SEQUENCE [LARGE SCALE GENOMIC DNA]</scope>
    <source>
        <strain evidence="2 3">KACC 21251</strain>
    </source>
</reference>
<dbReference type="InterPro" id="IPR029058">
    <property type="entry name" value="AB_hydrolase_fold"/>
</dbReference>
<keyword evidence="2" id="KW-0378">Hydrolase</keyword>
<dbReference type="Gene3D" id="3.40.50.1820">
    <property type="entry name" value="alpha/beta hydrolase"/>
    <property type="match status" value="1"/>
</dbReference>
<organism evidence="2 3">
    <name type="scientific">Acetobacter farinalis</name>
    <dbReference type="NCBI Taxonomy" id="1260984"/>
    <lineage>
        <taxon>Bacteria</taxon>
        <taxon>Pseudomonadati</taxon>
        <taxon>Pseudomonadota</taxon>
        <taxon>Alphaproteobacteria</taxon>
        <taxon>Acetobacterales</taxon>
        <taxon>Acetobacteraceae</taxon>
        <taxon>Acetobacter</taxon>
    </lineage>
</organism>
<comment type="caution">
    <text evidence="2">The sequence shown here is derived from an EMBL/GenBank/DDBJ whole genome shotgun (WGS) entry which is preliminary data.</text>
</comment>
<dbReference type="SUPFAM" id="SSF53474">
    <property type="entry name" value="alpha/beta-Hydrolases"/>
    <property type="match status" value="1"/>
</dbReference>
<dbReference type="GO" id="GO:0016787">
    <property type="term" value="F:hydrolase activity"/>
    <property type="evidence" value="ECO:0007669"/>
    <property type="project" value="UniProtKB-KW"/>
</dbReference>
<dbReference type="Pfam" id="PF12697">
    <property type="entry name" value="Abhydrolase_6"/>
    <property type="match status" value="1"/>
</dbReference>
<feature type="domain" description="AB hydrolase-1" evidence="1">
    <location>
        <begin position="7"/>
        <end position="213"/>
    </location>
</feature>
<protein>
    <submittedName>
        <fullName evidence="2">Alpha/beta hydrolase</fullName>
    </submittedName>
</protein>
<evidence type="ECO:0000259" key="1">
    <source>
        <dbReference type="Pfam" id="PF12697"/>
    </source>
</evidence>